<gene>
    <name evidence="1" type="ORF">ACFPH6_22225</name>
</gene>
<accession>A0ABV8YTL8</accession>
<evidence type="ECO:0000313" key="2">
    <source>
        <dbReference type="Proteomes" id="UP001596012"/>
    </source>
</evidence>
<protein>
    <submittedName>
        <fullName evidence="1">Uncharacterized protein</fullName>
    </submittedName>
</protein>
<evidence type="ECO:0000313" key="1">
    <source>
        <dbReference type="EMBL" id="MFC4467208.1"/>
    </source>
</evidence>
<dbReference type="EMBL" id="JBHSFG010000037">
    <property type="protein sequence ID" value="MFC4467208.1"/>
    <property type="molecule type" value="Genomic_DNA"/>
</dbReference>
<sequence>MPEYRPAADALVGVWQRALLVRPDGTRDAETNVTWVQGSSLYGDLRQPPGYPRHRGVLGLHNLGQDHLLSLAAQEAFAGELQYGDGLFTWHREIDFQPPGPFPDVGSLNTADGALVDRASPHPADGVIVEEGRYVAYREHWQAEEQDRTDTAAARLRGRLDGLTGILVRVGSWFLYARDRREPLTGTESLADRVLGAASLARARELLDCEVSLGRVADGRWQVLRSTLPHREGRPFPMLPTTDGKSLCVQDVDAGGTVVPLVWEIAACEGPGSLLAARGPC</sequence>
<comment type="caution">
    <text evidence="1">The sequence shown here is derived from an EMBL/GenBank/DDBJ whole genome shotgun (WGS) entry which is preliminary data.</text>
</comment>
<dbReference type="RefSeq" id="WP_386344415.1">
    <property type="nucleotide sequence ID" value="NZ_JBHSFG010000037.1"/>
</dbReference>
<proteinExistence type="predicted"/>
<dbReference type="Proteomes" id="UP001596012">
    <property type="component" value="Unassembled WGS sequence"/>
</dbReference>
<name>A0ABV8YTL8_9ACTN</name>
<reference evidence="2" key="1">
    <citation type="journal article" date="2019" name="Int. J. Syst. Evol. Microbiol.">
        <title>The Global Catalogue of Microorganisms (GCM) 10K type strain sequencing project: providing services to taxonomists for standard genome sequencing and annotation.</title>
        <authorList>
            <consortium name="The Broad Institute Genomics Platform"/>
            <consortium name="The Broad Institute Genome Sequencing Center for Infectious Disease"/>
            <person name="Wu L."/>
            <person name="Ma J."/>
        </authorList>
    </citation>
    <scope>NUCLEOTIDE SEQUENCE [LARGE SCALE GENOMIC DNA]</scope>
    <source>
        <strain evidence="2">DT43</strain>
    </source>
</reference>
<organism evidence="1 2">
    <name type="scientific">Streptomyces xiangluensis</name>
    <dbReference type="NCBI Taxonomy" id="2665720"/>
    <lineage>
        <taxon>Bacteria</taxon>
        <taxon>Bacillati</taxon>
        <taxon>Actinomycetota</taxon>
        <taxon>Actinomycetes</taxon>
        <taxon>Kitasatosporales</taxon>
        <taxon>Streptomycetaceae</taxon>
        <taxon>Streptomyces</taxon>
    </lineage>
</organism>
<keyword evidence="2" id="KW-1185">Reference proteome</keyword>